<evidence type="ECO:0000256" key="2">
    <source>
        <dbReference type="ARBA" id="ARBA00023319"/>
    </source>
</evidence>
<dbReference type="PRINTS" id="PR00014">
    <property type="entry name" value="FNTYPEIII"/>
</dbReference>
<dbReference type="Gene3D" id="2.60.40.10">
    <property type="entry name" value="Immunoglobulins"/>
    <property type="match status" value="6"/>
</dbReference>
<dbReference type="FunFam" id="2.60.40.10:FF:001365">
    <property type="entry name" value="titin isoform X1"/>
    <property type="match status" value="1"/>
</dbReference>
<dbReference type="InterPro" id="IPR003599">
    <property type="entry name" value="Ig_sub"/>
</dbReference>
<dbReference type="SMART" id="SM00060">
    <property type="entry name" value="FN3"/>
    <property type="match status" value="4"/>
</dbReference>
<evidence type="ECO:0000313" key="6">
    <source>
        <dbReference type="Ensembl" id="ENSXETP00000069077"/>
    </source>
</evidence>
<dbReference type="FunFam" id="2.60.40.10:FF:000002">
    <property type="entry name" value="Titin a"/>
    <property type="match status" value="1"/>
</dbReference>
<dbReference type="FunFam" id="2.60.40.10:FF:000003">
    <property type="entry name" value="Titin isoform E"/>
    <property type="match status" value="1"/>
</dbReference>
<dbReference type="PANTHER" id="PTHR14340:SF13">
    <property type="entry name" value="TITIN"/>
    <property type="match status" value="1"/>
</dbReference>
<dbReference type="InterPro" id="IPR003598">
    <property type="entry name" value="Ig_sub2"/>
</dbReference>
<keyword evidence="3" id="KW-0812">Transmembrane</keyword>
<reference evidence="6" key="1">
    <citation type="journal article" date="2010" name="Science">
        <title>The genome of the Western clawed frog Xenopus tropicalis.</title>
        <authorList>
            <person name="Hellsten U."/>
            <person name="Harland R.M."/>
            <person name="Gilchrist M.J."/>
            <person name="Hendrix D."/>
            <person name="Jurka J."/>
            <person name="Kapitonov V."/>
            <person name="Ovcharenko I."/>
            <person name="Putnam N.H."/>
            <person name="Shu S."/>
            <person name="Taher L."/>
            <person name="Blitz I.L."/>
            <person name="Blumberg B."/>
            <person name="Dichmann D.S."/>
            <person name="Dubchak I."/>
            <person name="Amaya E."/>
            <person name="Detter J.C."/>
            <person name="Fletcher R."/>
            <person name="Gerhard D.S."/>
            <person name="Goodstein D."/>
            <person name="Graves T."/>
            <person name="Grigoriev I.V."/>
            <person name="Grimwood J."/>
            <person name="Kawashima T."/>
            <person name="Lindquist E."/>
            <person name="Lucas S.M."/>
            <person name="Mead P.E."/>
            <person name="Mitros T."/>
            <person name="Ogino H."/>
            <person name="Ohta Y."/>
            <person name="Poliakov A.V."/>
            <person name="Pollet N."/>
            <person name="Robert J."/>
            <person name="Salamov A."/>
            <person name="Sater A.K."/>
            <person name="Schmutz J."/>
            <person name="Terry A."/>
            <person name="Vize P.D."/>
            <person name="Warren W.C."/>
            <person name="Wells D."/>
            <person name="Wills A."/>
            <person name="Wilson R.K."/>
            <person name="Zimmerman L.B."/>
            <person name="Zorn A.M."/>
            <person name="Grainger R."/>
            <person name="Grammer T."/>
            <person name="Khokha M.K."/>
            <person name="Richardson P.M."/>
            <person name="Rokhsar D.S."/>
        </authorList>
    </citation>
    <scope>NUCLEOTIDE SEQUENCE [LARGE SCALE GENOMIC DNA]</scope>
    <source>
        <strain evidence="6">Nigerian</strain>
    </source>
</reference>
<protein>
    <recommendedName>
        <fullName evidence="7">Titin</fullName>
    </recommendedName>
</protein>
<dbReference type="Pfam" id="PF07679">
    <property type="entry name" value="I-set"/>
    <property type="match status" value="2"/>
</dbReference>
<dbReference type="AlphaFoldDB" id="A0A6I8QI94"/>
<dbReference type="PROSITE" id="PS50853">
    <property type="entry name" value="FN3"/>
    <property type="match status" value="4"/>
</dbReference>
<dbReference type="Bgee" id="ENSXETG00000040777">
    <property type="expression patterns" value="Expressed in skeletal muscle tissue and 3 other cell types or tissues"/>
</dbReference>
<reference evidence="6" key="2">
    <citation type="submission" date="2020-05" db="UniProtKB">
        <authorList>
            <consortium name="Ensembl"/>
        </authorList>
    </citation>
    <scope>IDENTIFICATION</scope>
</reference>
<dbReference type="InterPro" id="IPR013098">
    <property type="entry name" value="Ig_I-set"/>
</dbReference>
<keyword evidence="3" id="KW-0472">Membrane</keyword>
<proteinExistence type="predicted"/>
<evidence type="ECO:0000256" key="3">
    <source>
        <dbReference type="SAM" id="Phobius"/>
    </source>
</evidence>
<dbReference type="FunFam" id="2.60.40.10:FF:000112">
    <property type="entry name" value="Titin a"/>
    <property type="match status" value="1"/>
</dbReference>
<dbReference type="CDD" id="cd00063">
    <property type="entry name" value="FN3"/>
    <property type="match status" value="4"/>
</dbReference>
<dbReference type="InterPro" id="IPR003961">
    <property type="entry name" value="FN3_dom"/>
</dbReference>
<dbReference type="InterPro" id="IPR036116">
    <property type="entry name" value="FN3_sf"/>
</dbReference>
<organism evidence="6">
    <name type="scientific">Xenopus tropicalis</name>
    <name type="common">Western clawed frog</name>
    <name type="synonym">Silurana tropicalis</name>
    <dbReference type="NCBI Taxonomy" id="8364"/>
    <lineage>
        <taxon>Eukaryota</taxon>
        <taxon>Metazoa</taxon>
        <taxon>Chordata</taxon>
        <taxon>Craniata</taxon>
        <taxon>Vertebrata</taxon>
        <taxon>Euteleostomi</taxon>
        <taxon>Amphibia</taxon>
        <taxon>Batrachia</taxon>
        <taxon>Anura</taxon>
        <taxon>Pipoidea</taxon>
        <taxon>Pipidae</taxon>
        <taxon>Xenopodinae</taxon>
        <taxon>Xenopus</taxon>
        <taxon>Silurana</taxon>
    </lineage>
</organism>
<dbReference type="Ensembl" id="ENSXETT00000097108">
    <property type="protein sequence ID" value="ENSXETP00000069077"/>
    <property type="gene ID" value="ENSXETG00000040777"/>
</dbReference>
<keyword evidence="2" id="KW-0393">Immunoglobulin domain</keyword>
<feature type="domain" description="Fibronectin type-III" evidence="5">
    <location>
        <begin position="74"/>
        <end position="170"/>
    </location>
</feature>
<name>A0A6I8QI94_XENTR</name>
<evidence type="ECO:0000256" key="1">
    <source>
        <dbReference type="ARBA" id="ARBA00022737"/>
    </source>
</evidence>
<dbReference type="SUPFAM" id="SSF48726">
    <property type="entry name" value="Immunoglobulin"/>
    <property type="match status" value="2"/>
</dbReference>
<evidence type="ECO:0000259" key="5">
    <source>
        <dbReference type="PROSITE" id="PS50853"/>
    </source>
</evidence>
<keyword evidence="1" id="KW-0677">Repeat</keyword>
<feature type="domain" description="Fibronectin type-III" evidence="5">
    <location>
        <begin position="368"/>
        <end position="461"/>
    </location>
</feature>
<dbReference type="SMART" id="SM00409">
    <property type="entry name" value="IG"/>
    <property type="match status" value="2"/>
</dbReference>
<dbReference type="InterPro" id="IPR036179">
    <property type="entry name" value="Ig-like_dom_sf"/>
</dbReference>
<dbReference type="InterPro" id="IPR007110">
    <property type="entry name" value="Ig-like_dom"/>
</dbReference>
<dbReference type="PROSITE" id="PS50835">
    <property type="entry name" value="IG_LIKE"/>
    <property type="match status" value="2"/>
</dbReference>
<dbReference type="InterPro" id="IPR013783">
    <property type="entry name" value="Ig-like_fold"/>
</dbReference>
<evidence type="ECO:0000259" key="4">
    <source>
        <dbReference type="PROSITE" id="PS50835"/>
    </source>
</evidence>
<dbReference type="Pfam" id="PF00041">
    <property type="entry name" value="fn3"/>
    <property type="match status" value="3"/>
</dbReference>
<feature type="domain" description="Fibronectin type-III" evidence="5">
    <location>
        <begin position="467"/>
        <end position="573"/>
    </location>
</feature>
<feature type="domain" description="Ig-like" evidence="4">
    <location>
        <begin position="269"/>
        <end position="358"/>
    </location>
</feature>
<accession>A0A6I8QI94</accession>
<feature type="transmembrane region" description="Helical" evidence="3">
    <location>
        <begin position="7"/>
        <end position="28"/>
    </location>
</feature>
<dbReference type="SUPFAM" id="SSF49265">
    <property type="entry name" value="Fibronectin type III"/>
    <property type="match status" value="2"/>
</dbReference>
<sequence length="616" mass="68571">VEAREEVLLCIYCFPEFFLTVLFCLVFTEEPEIDLDVALRTSIVAKAGEDVQIMIPFKGRPAPSVTWRKGEKNISSDPRYNIQNTESSTLVDIPQVTRNDTGKYVLTIENGVLDTPSESWAAVTTKCSNTSFKITGLSEKTSFFFRVLAENENGLGEPAETAEPVKASEVPGPIRDLTMKDSTKTSVTLSWSKPDYDGGSIVTEYIIESKLKDTQEWSHASISKVCENEVTKLKELSVVEFRVAAKNEKGLSDWVHTAPITVKDYVITPEADISEIVGGQITVRIGHNVHIELPYKGKPRPTISWLKDNIPLKESEQVRFKKTESKLSLNIKNVKKENGGKYTLILDNLVSRKSYAITVITLGPPSKPKGPVRFDEIKADSIIMSWDAPEDNGGGEITSYSIEKRETSQTNWKMVCSSVARTTFKIPNLVKGTEYQFRVKAENRYGVSPPLNSVDVIAKHQFRPPGPPGKPVVYNITSDGMTISWDAPIYDGGSEITGFHPDHDGGSRISSYLIEMKQKGSDHWIEAGQTKLLTLTINNLTENTEYEFRVRAKNDAGYSEPREAFSSVIIKEPQIEPTADLSGITRQHITCKAGNNFTIDIPISGRPVDVYCLFRI</sequence>
<keyword evidence="3" id="KW-1133">Transmembrane helix</keyword>
<feature type="domain" description="Ig-like" evidence="4">
    <location>
        <begin position="31"/>
        <end position="124"/>
    </location>
</feature>
<dbReference type="PANTHER" id="PTHR14340">
    <property type="entry name" value="MICROFIBRIL-ASSOCIATED GLYCOPROTEIN 3"/>
    <property type="match status" value="1"/>
</dbReference>
<evidence type="ECO:0008006" key="7">
    <source>
        <dbReference type="Google" id="ProtNLM"/>
    </source>
</evidence>
<dbReference type="CDD" id="cd05748">
    <property type="entry name" value="Ig_Titin_like"/>
    <property type="match status" value="1"/>
</dbReference>
<feature type="domain" description="Fibronectin type-III" evidence="5">
    <location>
        <begin position="173"/>
        <end position="265"/>
    </location>
</feature>
<dbReference type="GeneTree" id="ENSGT01110000267173"/>
<dbReference type="SMART" id="SM00408">
    <property type="entry name" value="IGc2"/>
    <property type="match status" value="2"/>
</dbReference>